<evidence type="ECO:0000313" key="2">
    <source>
        <dbReference type="Proteomes" id="UP000887159"/>
    </source>
</evidence>
<name>A0A8X6S0I8_TRICX</name>
<organism evidence="1 2">
    <name type="scientific">Trichonephila clavipes</name>
    <name type="common">Golden silk orbweaver</name>
    <name type="synonym">Nephila clavipes</name>
    <dbReference type="NCBI Taxonomy" id="2585209"/>
    <lineage>
        <taxon>Eukaryota</taxon>
        <taxon>Metazoa</taxon>
        <taxon>Ecdysozoa</taxon>
        <taxon>Arthropoda</taxon>
        <taxon>Chelicerata</taxon>
        <taxon>Arachnida</taxon>
        <taxon>Araneae</taxon>
        <taxon>Araneomorphae</taxon>
        <taxon>Entelegynae</taxon>
        <taxon>Araneoidea</taxon>
        <taxon>Nephilidae</taxon>
        <taxon>Trichonephila</taxon>
    </lineage>
</organism>
<keyword evidence="2" id="KW-1185">Reference proteome</keyword>
<dbReference type="Proteomes" id="UP000887159">
    <property type="component" value="Unassembled WGS sequence"/>
</dbReference>
<gene>
    <name evidence="1" type="ORF">TNCV_3211781</name>
</gene>
<comment type="caution">
    <text evidence="1">The sequence shown here is derived from an EMBL/GenBank/DDBJ whole genome shotgun (WGS) entry which is preliminary data.</text>
</comment>
<accession>A0A8X6S0I8</accession>
<dbReference type="AlphaFoldDB" id="A0A8X6S0I8"/>
<dbReference type="EMBL" id="BMAU01021238">
    <property type="protein sequence ID" value="GFY03541.1"/>
    <property type="molecule type" value="Genomic_DNA"/>
</dbReference>
<evidence type="ECO:0000313" key="1">
    <source>
        <dbReference type="EMBL" id="GFY03541.1"/>
    </source>
</evidence>
<protein>
    <submittedName>
        <fullName evidence="1">Uncharacterized protein</fullName>
    </submittedName>
</protein>
<reference evidence="1" key="1">
    <citation type="submission" date="2020-08" db="EMBL/GenBank/DDBJ databases">
        <title>Multicomponent nature underlies the extraordinary mechanical properties of spider dragline silk.</title>
        <authorList>
            <person name="Kono N."/>
            <person name="Nakamura H."/>
            <person name="Mori M."/>
            <person name="Yoshida Y."/>
            <person name="Ohtoshi R."/>
            <person name="Malay A.D."/>
            <person name="Moran D.A.P."/>
            <person name="Tomita M."/>
            <person name="Numata K."/>
            <person name="Arakawa K."/>
        </authorList>
    </citation>
    <scope>NUCLEOTIDE SEQUENCE</scope>
</reference>
<sequence>MARDKILQIQRIQNMSIRGIVGIPRYIPVSIIHEELKIGRSSPTYIITFIQPLEVTTTPQSAAKIISNTPPTAFLCKSPFITWQSAECENPISRTTTCFSS</sequence>
<proteinExistence type="predicted"/>